<gene>
    <name evidence="1" type="ORF">ABID12_002399</name>
</gene>
<dbReference type="Pfam" id="PF05936">
    <property type="entry name" value="T6SS_VasE"/>
    <property type="match status" value="1"/>
</dbReference>
<dbReference type="NCBIfam" id="TIGR03353">
    <property type="entry name" value="VI_chp_4"/>
    <property type="match status" value="1"/>
</dbReference>
<keyword evidence="2" id="KW-1185">Reference proteome</keyword>
<evidence type="ECO:0000313" key="2">
    <source>
        <dbReference type="Proteomes" id="UP001549164"/>
    </source>
</evidence>
<reference evidence="1 2" key="1">
    <citation type="submission" date="2024-06" db="EMBL/GenBank/DDBJ databases">
        <title>Genomic Encyclopedia of Type Strains, Phase IV (KMG-IV): sequencing the most valuable type-strain genomes for metagenomic binning, comparative biology and taxonomic classification.</title>
        <authorList>
            <person name="Goeker M."/>
        </authorList>
    </citation>
    <scope>NUCLEOTIDE SEQUENCE [LARGE SCALE GENOMIC DNA]</scope>
    <source>
        <strain evidence="1 2">DSM 28102</strain>
    </source>
</reference>
<accession>A0ABV2IC04</accession>
<sequence length="450" mass="51002">MSLRNHVVWRDGLFLKPHHFQQQQRYIEYLIRTRVEGIDAYQTGLSKVEISPENLLHGKVVVDSASGVFPDGSVLDIPGETMPPAALDVSGRNIVDQRVFLALPLRLNGVPEIEDAVQPQSNVRMNAVLQEVRDNASVDTEPFDINVAQYRLRLMLEEEDRSSYTCLPVARIREKRSDGSLVLDDRFLPTASTLEATPQLKKTLEDFVGLLQQRARQIAERLGTPGQRGVSDVSDFLMLQTINRLWPEFRHLATVQGVHPRDLYLVLARAAGELATFTHEKRMPEMWPPYHHEEPAICFEPVITSLRQSLTAIFEANAVALPLNKQKYGVYTTPVHDRSLLKTAIFVIAVKASVQLEKLSLEFPAQTKVSSIEKIRELIHVQLPGVVLQRLPAPPRQLPYHAGFTYFQLDENSPGWKYIENASGFAFHVTGNFPDLEMQFWAIRNERAMT</sequence>
<comment type="caution">
    <text evidence="1">The sequence shown here is derived from an EMBL/GenBank/DDBJ whole genome shotgun (WGS) entry which is preliminary data.</text>
</comment>
<name>A0ABV2IC04_9HYPH</name>
<proteinExistence type="predicted"/>
<dbReference type="RefSeq" id="WP_354434380.1">
    <property type="nucleotide sequence ID" value="NZ_JBEPLY010000007.1"/>
</dbReference>
<dbReference type="EMBL" id="JBEPLY010000007">
    <property type="protein sequence ID" value="MET3600450.1"/>
    <property type="molecule type" value="Genomic_DNA"/>
</dbReference>
<protein>
    <submittedName>
        <fullName evidence="1">Type VI secretion system protein ImpJ</fullName>
    </submittedName>
</protein>
<organism evidence="1 2">
    <name type="scientific">Martelella mangrovi</name>
    <dbReference type="NCBI Taxonomy" id="1397477"/>
    <lineage>
        <taxon>Bacteria</taxon>
        <taxon>Pseudomonadati</taxon>
        <taxon>Pseudomonadota</taxon>
        <taxon>Alphaproteobacteria</taxon>
        <taxon>Hyphomicrobiales</taxon>
        <taxon>Aurantimonadaceae</taxon>
        <taxon>Martelella</taxon>
    </lineage>
</organism>
<dbReference type="Proteomes" id="UP001549164">
    <property type="component" value="Unassembled WGS sequence"/>
</dbReference>
<evidence type="ECO:0000313" key="1">
    <source>
        <dbReference type="EMBL" id="MET3600450.1"/>
    </source>
</evidence>
<dbReference type="InterPro" id="IPR010263">
    <property type="entry name" value="T6SS_TssK"/>
</dbReference>
<dbReference type="PANTHER" id="PTHR35566:SF1">
    <property type="entry name" value="TYPE VI SECRETION SYSTEM BASEPLATE COMPONENT TSSK1"/>
    <property type="match status" value="1"/>
</dbReference>
<dbReference type="PANTHER" id="PTHR35566">
    <property type="entry name" value="BLR3599 PROTEIN"/>
    <property type="match status" value="1"/>
</dbReference>